<dbReference type="InterPro" id="IPR007016">
    <property type="entry name" value="O-antigen_ligase-rel_domated"/>
</dbReference>
<dbReference type="AlphaFoldDB" id="A0A1I2LZ35"/>
<dbReference type="Pfam" id="PF04932">
    <property type="entry name" value="Wzy_C"/>
    <property type="match status" value="1"/>
</dbReference>
<dbReference type="PANTHER" id="PTHR37422:SF13">
    <property type="entry name" value="LIPOPOLYSACCHARIDE BIOSYNTHESIS PROTEIN PA4999-RELATED"/>
    <property type="match status" value="1"/>
</dbReference>
<dbReference type="EMBL" id="FONW01000017">
    <property type="protein sequence ID" value="SFF83830.1"/>
    <property type="molecule type" value="Genomic_DNA"/>
</dbReference>
<evidence type="ECO:0000256" key="5">
    <source>
        <dbReference type="SAM" id="Phobius"/>
    </source>
</evidence>
<keyword evidence="8" id="KW-1185">Reference proteome</keyword>
<comment type="subcellular location">
    <subcellularLocation>
        <location evidence="1">Membrane</location>
        <topology evidence="1">Multi-pass membrane protein</topology>
    </subcellularLocation>
</comment>
<feature type="transmembrane region" description="Helical" evidence="5">
    <location>
        <begin position="448"/>
        <end position="469"/>
    </location>
</feature>
<evidence type="ECO:0000313" key="7">
    <source>
        <dbReference type="EMBL" id="SFF83830.1"/>
    </source>
</evidence>
<feature type="domain" description="O-antigen ligase-related" evidence="6">
    <location>
        <begin position="385"/>
        <end position="459"/>
    </location>
</feature>
<evidence type="ECO:0000313" key="8">
    <source>
        <dbReference type="Proteomes" id="UP000198964"/>
    </source>
</evidence>
<keyword evidence="7" id="KW-0436">Ligase</keyword>
<feature type="transmembrane region" description="Helical" evidence="5">
    <location>
        <begin position="58"/>
        <end position="76"/>
    </location>
</feature>
<name>A0A1I2LZ35_9BACT</name>
<dbReference type="GO" id="GO:0016874">
    <property type="term" value="F:ligase activity"/>
    <property type="evidence" value="ECO:0007669"/>
    <property type="project" value="UniProtKB-KW"/>
</dbReference>
<feature type="transmembrane region" description="Helical" evidence="5">
    <location>
        <begin position="112"/>
        <end position="133"/>
    </location>
</feature>
<reference evidence="7 8" key="1">
    <citation type="submission" date="2016-10" db="EMBL/GenBank/DDBJ databases">
        <authorList>
            <person name="de Groot N.N."/>
        </authorList>
    </citation>
    <scope>NUCLEOTIDE SEQUENCE [LARGE SCALE GENOMIC DNA]</scope>
    <source>
        <strain evidence="7 8">CGMCC 1.9156</strain>
    </source>
</reference>
<dbReference type="PANTHER" id="PTHR37422">
    <property type="entry name" value="TEICHURONIC ACID BIOSYNTHESIS PROTEIN TUAE"/>
    <property type="match status" value="1"/>
</dbReference>
<feature type="transmembrane region" description="Helical" evidence="5">
    <location>
        <begin position="12"/>
        <end position="37"/>
    </location>
</feature>
<keyword evidence="4 5" id="KW-0472">Membrane</keyword>
<accession>A0A1I2LZ35</accession>
<feature type="transmembrane region" description="Helical" evidence="5">
    <location>
        <begin position="153"/>
        <end position="170"/>
    </location>
</feature>
<feature type="transmembrane region" description="Helical" evidence="5">
    <location>
        <begin position="182"/>
        <end position="197"/>
    </location>
</feature>
<evidence type="ECO:0000259" key="6">
    <source>
        <dbReference type="Pfam" id="PF04932"/>
    </source>
</evidence>
<evidence type="ECO:0000256" key="1">
    <source>
        <dbReference type="ARBA" id="ARBA00004141"/>
    </source>
</evidence>
<dbReference type="GO" id="GO:0016020">
    <property type="term" value="C:membrane"/>
    <property type="evidence" value="ECO:0007669"/>
    <property type="project" value="UniProtKB-SubCell"/>
</dbReference>
<dbReference type="STRING" id="655355.SAMN05216283_11771"/>
<evidence type="ECO:0000256" key="4">
    <source>
        <dbReference type="ARBA" id="ARBA00023136"/>
    </source>
</evidence>
<dbReference type="RefSeq" id="WP_093921636.1">
    <property type="nucleotide sequence ID" value="NZ_FONW01000017.1"/>
</dbReference>
<sequence>MIKTKNIHWFYAALIVFAIALPFSEALISISGVLLLLASILDRERRSFSQQLREQKGLVWFMGIYLIYLVGFVFTRDLHWGLYDLQKNLPYLIIPLAFLLAKPLREEQILNILKIFVVAVAGSAAITMLQFYLTDEVSVLRAQEAGFIHHIRFSFQVIFSIIILTVWFAVKRGVLSNRNKKIAGALVIFFLLFLIWHQSFTGIFTFMGTALVGIFMLVPKVKSLRWRRIAWVFILFLLIAPVAYLSYAISRYYDIDVVDETQLEQTTAQGNTYQHDLNNQRIENGHYVGLYWCEKEMKQAWNKRANLKYEDIDRYGYQVKHTLVRYLTSKDLRKDAEGVEQLTDDDIRNIEMGVSNYILANKGLSLYPRLYTTIWELDTYFKTGYANHQSISQRIEYTKAALTIIKDHFWFGVGTGNWKTAYREAYEKNQSQMDPARYGDAHNQYLNYMVKFGLIGLLWIVFVIAYPVVISKAYRNPLFLLFLVSMVIANLGDSNFETHVGSSYFALFYCLFLTTSKQEDPIT</sequence>
<feature type="transmembrane region" description="Helical" evidence="5">
    <location>
        <begin position="230"/>
        <end position="249"/>
    </location>
</feature>
<evidence type="ECO:0000256" key="3">
    <source>
        <dbReference type="ARBA" id="ARBA00022989"/>
    </source>
</evidence>
<gene>
    <name evidence="7" type="ORF">SAMN05216283_11771</name>
</gene>
<proteinExistence type="predicted"/>
<dbReference type="Proteomes" id="UP000198964">
    <property type="component" value="Unassembled WGS sequence"/>
</dbReference>
<evidence type="ECO:0000256" key="2">
    <source>
        <dbReference type="ARBA" id="ARBA00022692"/>
    </source>
</evidence>
<dbReference type="InterPro" id="IPR051533">
    <property type="entry name" value="WaaL-like"/>
</dbReference>
<keyword evidence="3 5" id="KW-1133">Transmembrane helix</keyword>
<organism evidence="7 8">
    <name type="scientific">Sunxiuqinia elliptica</name>
    <dbReference type="NCBI Taxonomy" id="655355"/>
    <lineage>
        <taxon>Bacteria</taxon>
        <taxon>Pseudomonadati</taxon>
        <taxon>Bacteroidota</taxon>
        <taxon>Bacteroidia</taxon>
        <taxon>Marinilabiliales</taxon>
        <taxon>Prolixibacteraceae</taxon>
        <taxon>Sunxiuqinia</taxon>
    </lineage>
</organism>
<feature type="transmembrane region" description="Helical" evidence="5">
    <location>
        <begin position="88"/>
        <end position="105"/>
    </location>
</feature>
<keyword evidence="2 5" id="KW-0812">Transmembrane</keyword>
<protein>
    <submittedName>
        <fullName evidence="7">O-Antigen ligase</fullName>
    </submittedName>
</protein>